<dbReference type="Gene3D" id="3.30.70.2450">
    <property type="match status" value="1"/>
</dbReference>
<dbReference type="Proteomes" id="UP000646749">
    <property type="component" value="Unassembled WGS sequence"/>
</dbReference>
<keyword evidence="2" id="KW-0285">Flavoprotein</keyword>
<gene>
    <name evidence="5" type="ORF">Pen02_25820</name>
</gene>
<protein>
    <submittedName>
        <fullName evidence="5">FAD-dependent oxidoreductase</fullName>
    </submittedName>
</protein>
<feature type="domain" description="FAD-binding" evidence="4">
    <location>
        <begin position="7"/>
        <end position="339"/>
    </location>
</feature>
<dbReference type="Pfam" id="PF01494">
    <property type="entry name" value="FAD_binding_3"/>
    <property type="match status" value="1"/>
</dbReference>
<evidence type="ECO:0000256" key="2">
    <source>
        <dbReference type="ARBA" id="ARBA00022630"/>
    </source>
</evidence>
<proteinExistence type="predicted"/>
<evidence type="ECO:0000259" key="4">
    <source>
        <dbReference type="Pfam" id="PF01494"/>
    </source>
</evidence>
<evidence type="ECO:0000256" key="1">
    <source>
        <dbReference type="ARBA" id="ARBA00001974"/>
    </source>
</evidence>
<comment type="cofactor">
    <cofactor evidence="1">
        <name>FAD</name>
        <dbReference type="ChEBI" id="CHEBI:57692"/>
    </cofactor>
</comment>
<dbReference type="PANTHER" id="PTHR43004:SF19">
    <property type="entry name" value="BINDING MONOOXYGENASE, PUTATIVE (JCVI)-RELATED"/>
    <property type="match status" value="1"/>
</dbReference>
<dbReference type="InterPro" id="IPR002938">
    <property type="entry name" value="FAD-bd"/>
</dbReference>
<name>A0ABQ4E020_9ACTN</name>
<dbReference type="InterPro" id="IPR050641">
    <property type="entry name" value="RIFMO-like"/>
</dbReference>
<accession>A0ABQ4E020</accession>
<dbReference type="EMBL" id="BONW01000012">
    <property type="protein sequence ID" value="GIG87646.1"/>
    <property type="molecule type" value="Genomic_DNA"/>
</dbReference>
<evidence type="ECO:0000313" key="6">
    <source>
        <dbReference type="Proteomes" id="UP000646749"/>
    </source>
</evidence>
<sequence length="517" mass="57248">MGDNRTVPAIIVGCGPTGATAALELAHYSIPSIVLDSGADRPQGSRAIAIHRTALAVWEKLGCVEPMLARGIAWRTRKTYYRQHEMQTQTATAPAPGELPPFLNLPQHETEHHLLAAMARSPLVDLRWQHTVVGLHQDADGVTVTARTPSGPVSIRGRYLLACDGARSATRKLLGLDFPGRTYPDRFLIADIRAKLPFPAEPRFFFDHPANPGHNILVHPQPDDVWRVDWQLGGDATVEDERSPEAMDNRIRALIGDLPYELVWLTDYRFHQRLLRRLRHGRIFLLGDAAHLVAPFGARGMNGAIHDVENLCWKLAYVLTGRAGPDLLETYQTERWAAQRHNQEVTEATMRFMAPRTRWQRLRRNVILRLRLRRLVDSGRMSTPYTYTTSPLSLPDDGGNWDGAPALGSKLVPADPDVRRRLGHGFTALYSSPDPVDAVGVVTMPPDEVSPPGTCYLLRPDGHVAARRRDIAPADLPALVRTVLGEPVPHTLAQHGHVGGHVDHDEALLEPLGGRLG</sequence>
<dbReference type="RefSeq" id="WP_203866200.1">
    <property type="nucleotide sequence ID" value="NZ_BONW01000012.1"/>
</dbReference>
<dbReference type="Gene3D" id="3.50.50.60">
    <property type="entry name" value="FAD/NAD(P)-binding domain"/>
    <property type="match status" value="1"/>
</dbReference>
<dbReference type="Gene3D" id="3.40.30.120">
    <property type="match status" value="1"/>
</dbReference>
<evidence type="ECO:0000313" key="5">
    <source>
        <dbReference type="EMBL" id="GIG87646.1"/>
    </source>
</evidence>
<keyword evidence="3" id="KW-0274">FAD</keyword>
<organism evidence="5 6">
    <name type="scientific">Plantactinospora endophytica</name>
    <dbReference type="NCBI Taxonomy" id="673535"/>
    <lineage>
        <taxon>Bacteria</taxon>
        <taxon>Bacillati</taxon>
        <taxon>Actinomycetota</taxon>
        <taxon>Actinomycetes</taxon>
        <taxon>Micromonosporales</taxon>
        <taxon>Micromonosporaceae</taxon>
        <taxon>Plantactinospora</taxon>
    </lineage>
</organism>
<dbReference type="InterPro" id="IPR036188">
    <property type="entry name" value="FAD/NAD-bd_sf"/>
</dbReference>
<reference evidence="5 6" key="1">
    <citation type="submission" date="2021-01" db="EMBL/GenBank/DDBJ databases">
        <title>Whole genome shotgun sequence of Plantactinospora endophytica NBRC 110450.</title>
        <authorList>
            <person name="Komaki H."/>
            <person name="Tamura T."/>
        </authorList>
    </citation>
    <scope>NUCLEOTIDE SEQUENCE [LARGE SCALE GENOMIC DNA]</scope>
    <source>
        <strain evidence="5 6">NBRC 110450</strain>
    </source>
</reference>
<dbReference type="NCBIfam" id="NF006002">
    <property type="entry name" value="PRK08132.1"/>
    <property type="match status" value="1"/>
</dbReference>
<evidence type="ECO:0000256" key="3">
    <source>
        <dbReference type="ARBA" id="ARBA00022827"/>
    </source>
</evidence>
<dbReference type="PRINTS" id="PR00420">
    <property type="entry name" value="RNGMNOXGNASE"/>
</dbReference>
<keyword evidence="6" id="KW-1185">Reference proteome</keyword>
<dbReference type="SUPFAM" id="SSF51905">
    <property type="entry name" value="FAD/NAD(P)-binding domain"/>
    <property type="match status" value="1"/>
</dbReference>
<dbReference type="PANTHER" id="PTHR43004">
    <property type="entry name" value="TRK SYSTEM POTASSIUM UPTAKE PROTEIN"/>
    <property type="match status" value="1"/>
</dbReference>
<comment type="caution">
    <text evidence="5">The sequence shown here is derived from an EMBL/GenBank/DDBJ whole genome shotgun (WGS) entry which is preliminary data.</text>
</comment>